<evidence type="ECO:0000256" key="2">
    <source>
        <dbReference type="ARBA" id="ARBA00005993"/>
    </source>
</evidence>
<dbReference type="EMBL" id="BX284602">
    <property type="protein sequence ID" value="CCD64798.1"/>
    <property type="molecule type" value="Genomic_DNA"/>
</dbReference>
<evidence type="ECO:0000256" key="5">
    <source>
        <dbReference type="ARBA" id="ARBA00022833"/>
    </source>
</evidence>
<accession>O16609</accession>
<dbReference type="KEGG" id="cel:CELE_C49D10.2"/>
<dbReference type="PROSITE" id="PS51030">
    <property type="entry name" value="NUCLEAR_REC_DBD_2"/>
    <property type="match status" value="1"/>
</dbReference>
<keyword evidence="8 11" id="KW-0804">Transcription</keyword>
<keyword evidence="6 11" id="KW-0805">Transcription regulation</keyword>
<dbReference type="PANTHER" id="PTHR45886">
    <property type="entry name" value="NUCLEAR HORMONE RECEPTOR FAMILY-RELATED-RELATED"/>
    <property type="match status" value="1"/>
</dbReference>
<evidence type="ECO:0000256" key="1">
    <source>
        <dbReference type="ARBA" id="ARBA00004123"/>
    </source>
</evidence>
<evidence type="ECO:0000256" key="10">
    <source>
        <dbReference type="ARBA" id="ARBA00023242"/>
    </source>
</evidence>
<dbReference type="SMART" id="SM00430">
    <property type="entry name" value="HOLI"/>
    <property type="match status" value="1"/>
</dbReference>
<name>O16609_CAEEL</name>
<dbReference type="CTD" id="183605"/>
<dbReference type="OMA" id="SWENTER"/>
<keyword evidence="9 11" id="KW-0675">Receptor</keyword>
<keyword evidence="10 11" id="KW-0539">Nucleus</keyword>
<dbReference type="PROSITE" id="PS00031">
    <property type="entry name" value="NUCLEAR_REC_DBD_1"/>
    <property type="match status" value="1"/>
</dbReference>
<dbReference type="PROSITE" id="PS51257">
    <property type="entry name" value="PROKAR_LIPOPROTEIN"/>
    <property type="match status" value="1"/>
</dbReference>
<dbReference type="InterPro" id="IPR013088">
    <property type="entry name" value="Znf_NHR/GATA"/>
</dbReference>
<dbReference type="RefSeq" id="NP_494682.1">
    <property type="nucleotide sequence ID" value="NM_062281.4"/>
</dbReference>
<dbReference type="AGR" id="WB:WBGene00016772"/>
<evidence type="ECO:0000256" key="3">
    <source>
        <dbReference type="ARBA" id="ARBA00022723"/>
    </source>
</evidence>
<keyword evidence="4 11" id="KW-0863">Zinc-finger</keyword>
<dbReference type="Pfam" id="PF00104">
    <property type="entry name" value="Hormone_recep"/>
    <property type="match status" value="1"/>
</dbReference>
<dbReference type="WormBase" id="C49D10.2">
    <property type="protein sequence ID" value="CE08843"/>
    <property type="gene ID" value="WBGene00016772"/>
    <property type="gene designation" value="nhr-166"/>
</dbReference>
<reference evidence="14 15" key="1">
    <citation type="journal article" date="1998" name="Science">
        <title>Genome sequence of the nematode C. elegans: a platform for investigating biology.</title>
        <authorList>
            <consortium name="The C. elegans sequencing consortium"/>
            <person name="Sulson J.E."/>
            <person name="Waterston R."/>
        </authorList>
    </citation>
    <scope>NUCLEOTIDE SEQUENCE [LARGE SCALE GENOMIC DNA]</scope>
    <source>
        <strain evidence="14 15">Bristol N2</strain>
    </source>
</reference>
<sequence length="363" mass="41841">MSEPPKKPFACAICRNKSSGCHYGVLSCDACKMFFKRTYLMEKYYTCRRQESCYNMDGGNRKCKACRFKKCLEVGMNPELFSRSESQIISTNIPTQLITQDHRNAEFLQKLKILDKTRHEVFKIIDTYENPSFVDLVRQESRLSCYLRPKNISWENTERKLKPWGSLGMLLAVETIKSLDFYPKLLLSDRILLLETVTLKSFHLSVAFDSFSQKKEKILAPDGSEMFPDSLNKMDFCKDLIMRLLTTPVKPLIAMKLTETEYLLLGIIVICNPEIDGLSPSGKAIITAFLQKTINVLLQFCLINNPRSAPSRLLEIISINQILNRQFHASYKLFDALRKQWDPTMSFQKVLVESCKTRGYDLS</sequence>
<dbReference type="InterPro" id="IPR001628">
    <property type="entry name" value="Znf_hrmn_rcpt"/>
</dbReference>
<evidence type="ECO:0000256" key="4">
    <source>
        <dbReference type="ARBA" id="ARBA00022771"/>
    </source>
</evidence>
<dbReference type="PaxDb" id="6239-C49D10.2"/>
<dbReference type="eggNOG" id="ENOG502TGQ8">
    <property type="taxonomic scope" value="Eukaryota"/>
</dbReference>
<evidence type="ECO:0000256" key="6">
    <source>
        <dbReference type="ARBA" id="ARBA00023015"/>
    </source>
</evidence>
<dbReference type="InterPro" id="IPR049636">
    <property type="entry name" value="HNF4-like_DBD"/>
</dbReference>
<evidence type="ECO:0000259" key="12">
    <source>
        <dbReference type="PROSITE" id="PS51030"/>
    </source>
</evidence>
<dbReference type="AlphaFoldDB" id="O16609"/>
<dbReference type="PRINTS" id="PR00047">
    <property type="entry name" value="STROIDFINGER"/>
</dbReference>
<dbReference type="STRING" id="6239.C49D10.2.1"/>
<dbReference type="PROSITE" id="PS51843">
    <property type="entry name" value="NR_LBD"/>
    <property type="match status" value="1"/>
</dbReference>
<evidence type="ECO:0000256" key="9">
    <source>
        <dbReference type="ARBA" id="ARBA00023170"/>
    </source>
</evidence>
<evidence type="ECO:0000256" key="11">
    <source>
        <dbReference type="RuleBase" id="RU004334"/>
    </source>
</evidence>
<dbReference type="CDD" id="cd06960">
    <property type="entry name" value="NR_DBD_HNF4A"/>
    <property type="match status" value="1"/>
</dbReference>
<dbReference type="PIR" id="T31993">
    <property type="entry name" value="T31993"/>
</dbReference>
<dbReference type="InterPro" id="IPR000536">
    <property type="entry name" value="Nucl_hrmn_rcpt_lig-bd"/>
</dbReference>
<gene>
    <name evidence="14 16" type="primary">nhr-166</name>
    <name evidence="16" type="ORF">C49D10.2</name>
    <name evidence="14" type="ORF">CELE_C49D10.2</name>
</gene>
<dbReference type="HOGENOM" id="CLU_007368_3_0_1"/>
<dbReference type="InParanoid" id="O16609"/>
<dbReference type="Gene3D" id="3.30.50.10">
    <property type="entry name" value="Erythroid Transcription Factor GATA-1, subunit A"/>
    <property type="match status" value="1"/>
</dbReference>
<dbReference type="PhylomeDB" id="O16609"/>
<feature type="domain" description="NR LBD" evidence="13">
    <location>
        <begin position="113"/>
        <end position="356"/>
    </location>
</feature>
<evidence type="ECO:0000313" key="16">
    <source>
        <dbReference type="WormBase" id="C49D10.2"/>
    </source>
</evidence>
<organism evidence="14 15">
    <name type="scientific">Caenorhabditis elegans</name>
    <dbReference type="NCBI Taxonomy" id="6239"/>
    <lineage>
        <taxon>Eukaryota</taxon>
        <taxon>Metazoa</taxon>
        <taxon>Ecdysozoa</taxon>
        <taxon>Nematoda</taxon>
        <taxon>Chromadorea</taxon>
        <taxon>Rhabditida</taxon>
        <taxon>Rhabditina</taxon>
        <taxon>Rhabditomorpha</taxon>
        <taxon>Rhabditoidea</taxon>
        <taxon>Rhabditidae</taxon>
        <taxon>Peloderinae</taxon>
        <taxon>Caenorhabditis</taxon>
    </lineage>
</organism>
<evidence type="ECO:0000256" key="7">
    <source>
        <dbReference type="ARBA" id="ARBA00023125"/>
    </source>
</evidence>
<feature type="domain" description="Nuclear receptor" evidence="12">
    <location>
        <begin position="8"/>
        <end position="83"/>
    </location>
</feature>
<dbReference type="Proteomes" id="UP000001940">
    <property type="component" value="Chromosome II"/>
</dbReference>
<proteinExistence type="inferred from homology"/>
<dbReference type="SUPFAM" id="SSF48508">
    <property type="entry name" value="Nuclear receptor ligand-binding domain"/>
    <property type="match status" value="1"/>
</dbReference>
<dbReference type="GO" id="GO:0005634">
    <property type="term" value="C:nucleus"/>
    <property type="evidence" value="ECO:0007669"/>
    <property type="project" value="UniProtKB-SubCell"/>
</dbReference>
<comment type="similarity">
    <text evidence="2 11">Belongs to the nuclear hormone receptor family.</text>
</comment>
<evidence type="ECO:0000313" key="14">
    <source>
        <dbReference type="EMBL" id="CCD64798.1"/>
    </source>
</evidence>
<dbReference type="SMR" id="O16609"/>
<keyword evidence="5 11" id="KW-0862">Zinc</keyword>
<dbReference type="GO" id="GO:0000978">
    <property type="term" value="F:RNA polymerase II cis-regulatory region sequence-specific DNA binding"/>
    <property type="evidence" value="ECO:0007669"/>
    <property type="project" value="InterPro"/>
</dbReference>
<keyword evidence="3 11" id="KW-0479">Metal-binding</keyword>
<dbReference type="SMART" id="SM00399">
    <property type="entry name" value="ZnF_C4"/>
    <property type="match status" value="1"/>
</dbReference>
<protein>
    <submittedName>
        <fullName evidence="14">Nuclear Hormone Receptor family</fullName>
    </submittedName>
</protein>
<evidence type="ECO:0000313" key="15">
    <source>
        <dbReference type="Proteomes" id="UP000001940"/>
    </source>
</evidence>
<dbReference type="Pfam" id="PF00105">
    <property type="entry name" value="zf-C4"/>
    <property type="match status" value="1"/>
</dbReference>
<keyword evidence="7 11" id="KW-0238">DNA-binding</keyword>
<dbReference type="GeneID" id="183605"/>
<evidence type="ECO:0000259" key="13">
    <source>
        <dbReference type="PROSITE" id="PS51843"/>
    </source>
</evidence>
<dbReference type="Gene3D" id="1.10.565.10">
    <property type="entry name" value="Retinoid X Receptor"/>
    <property type="match status" value="1"/>
</dbReference>
<dbReference type="UCSC" id="C49D10.2">
    <property type="organism name" value="c. elegans"/>
</dbReference>
<dbReference type="InterPro" id="IPR035500">
    <property type="entry name" value="NHR-like_dom_sf"/>
</dbReference>
<dbReference type="GO" id="GO:0003700">
    <property type="term" value="F:DNA-binding transcription factor activity"/>
    <property type="evidence" value="ECO:0007669"/>
    <property type="project" value="InterPro"/>
</dbReference>
<comment type="subcellular location">
    <subcellularLocation>
        <location evidence="1 11">Nucleus</location>
    </subcellularLocation>
</comment>
<evidence type="ECO:0000256" key="8">
    <source>
        <dbReference type="ARBA" id="ARBA00023163"/>
    </source>
</evidence>
<dbReference type="PANTHER" id="PTHR45886:SF14">
    <property type="entry name" value="NUCLEAR HORMONE RECEPTOR FAMILY-RELATED"/>
    <property type="match status" value="1"/>
</dbReference>
<dbReference type="GO" id="GO:0008270">
    <property type="term" value="F:zinc ion binding"/>
    <property type="evidence" value="ECO:0007669"/>
    <property type="project" value="UniProtKB-KW"/>
</dbReference>
<dbReference type="OrthoDB" id="6355676at2759"/>
<keyword evidence="15" id="KW-1185">Reference proteome</keyword>
<dbReference type="SUPFAM" id="SSF57716">
    <property type="entry name" value="Glucocorticoid receptor-like (DNA-binding domain)"/>
    <property type="match status" value="1"/>
</dbReference>